<dbReference type="InterPro" id="IPR032552">
    <property type="entry name" value="RSB_motif"/>
</dbReference>
<proteinExistence type="predicted"/>
<evidence type="ECO:0000313" key="1">
    <source>
        <dbReference type="EMBL" id="VDN35947.1"/>
    </source>
</evidence>
<reference evidence="1 2" key="1">
    <citation type="submission" date="2018-11" db="EMBL/GenBank/DDBJ databases">
        <authorList>
            <consortium name="Pathogen Informatics"/>
        </authorList>
    </citation>
    <scope>NUCLEOTIDE SEQUENCE [LARGE SCALE GENOMIC DNA]</scope>
</reference>
<dbReference type="Pfam" id="PF16294">
    <property type="entry name" value="RSB_motif"/>
    <property type="match status" value="1"/>
</dbReference>
<accession>A0A3P7NPL5</accession>
<dbReference type="GO" id="GO:0071011">
    <property type="term" value="C:precatalytic spliceosome"/>
    <property type="evidence" value="ECO:0007669"/>
    <property type="project" value="TreeGrafter"/>
</dbReference>
<name>A0A3P7NPL5_DIBLA</name>
<dbReference type="GO" id="GO:0061574">
    <property type="term" value="C:ASAP complex"/>
    <property type="evidence" value="ECO:0007669"/>
    <property type="project" value="TreeGrafter"/>
</dbReference>
<keyword evidence="2" id="KW-1185">Reference proteome</keyword>
<dbReference type="PANTHER" id="PTHR46589">
    <property type="entry name" value="APOPTOTIC CHROMATIN CONDENSATION INDUCER IN THE NUCLEUS"/>
    <property type="match status" value="1"/>
</dbReference>
<dbReference type="InterPro" id="IPR052793">
    <property type="entry name" value="EJC-associated_protein"/>
</dbReference>
<dbReference type="Proteomes" id="UP000281553">
    <property type="component" value="Unassembled WGS sequence"/>
</dbReference>
<dbReference type="GO" id="GO:0008380">
    <property type="term" value="P:RNA splicing"/>
    <property type="evidence" value="ECO:0007669"/>
    <property type="project" value="TreeGrafter"/>
</dbReference>
<dbReference type="AlphaFoldDB" id="A0A3P7NPL5"/>
<sequence>MSYTFILASKSEEPSKALDDLFKKTTAAPCIYWLPLSDEEVS</sequence>
<dbReference type="PANTHER" id="PTHR46589:SF1">
    <property type="entry name" value="APOPTOTIC CHROMATIN CONDENSATION INDUCER IN THE NUCLEUS"/>
    <property type="match status" value="1"/>
</dbReference>
<evidence type="ECO:0000313" key="2">
    <source>
        <dbReference type="Proteomes" id="UP000281553"/>
    </source>
</evidence>
<dbReference type="EMBL" id="UYRU01087964">
    <property type="protein sequence ID" value="VDN35947.1"/>
    <property type="molecule type" value="Genomic_DNA"/>
</dbReference>
<gene>
    <name evidence="1" type="ORF">DILT_LOCUS16905</name>
</gene>
<protein>
    <submittedName>
        <fullName evidence="1">Uncharacterized protein</fullName>
    </submittedName>
</protein>
<dbReference type="OrthoDB" id="5348404at2759"/>
<dbReference type="GO" id="GO:0003723">
    <property type="term" value="F:RNA binding"/>
    <property type="evidence" value="ECO:0007669"/>
    <property type="project" value="TreeGrafter"/>
</dbReference>
<organism evidence="1 2">
    <name type="scientific">Dibothriocephalus latus</name>
    <name type="common">Fish tapeworm</name>
    <name type="synonym">Diphyllobothrium latum</name>
    <dbReference type="NCBI Taxonomy" id="60516"/>
    <lineage>
        <taxon>Eukaryota</taxon>
        <taxon>Metazoa</taxon>
        <taxon>Spiralia</taxon>
        <taxon>Lophotrochozoa</taxon>
        <taxon>Platyhelminthes</taxon>
        <taxon>Cestoda</taxon>
        <taxon>Eucestoda</taxon>
        <taxon>Diphyllobothriidea</taxon>
        <taxon>Diphyllobothriidae</taxon>
        <taxon>Dibothriocephalus</taxon>
    </lineage>
</organism>